<dbReference type="Proteomes" id="UP000239340">
    <property type="component" value="Chromosome"/>
</dbReference>
<organism evidence="1 2">
    <name type="scientific">Rhizobium fredii</name>
    <name type="common">Sinorhizobium fredii</name>
    <dbReference type="NCBI Taxonomy" id="380"/>
    <lineage>
        <taxon>Bacteria</taxon>
        <taxon>Pseudomonadati</taxon>
        <taxon>Pseudomonadota</taxon>
        <taxon>Alphaproteobacteria</taxon>
        <taxon>Hyphomicrobiales</taxon>
        <taxon>Rhizobiaceae</taxon>
        <taxon>Sinorhizobium/Ensifer group</taxon>
        <taxon>Sinorhizobium</taxon>
    </lineage>
</organism>
<dbReference type="EMBL" id="CP024307">
    <property type="protein sequence ID" value="AUX76767.1"/>
    <property type="molecule type" value="Genomic_DNA"/>
</dbReference>
<accession>A0A2L0H5Q8</accession>
<protein>
    <submittedName>
        <fullName evidence="1">Uncharacterized protein</fullName>
    </submittedName>
</protein>
<reference evidence="1 2" key="1">
    <citation type="submission" date="2017-10" db="EMBL/GenBank/DDBJ databases">
        <title>Analysis of the genome sequences of Rhizobium populations associated to common bean (phaseolus vulgaris).</title>
        <authorList>
            <person name="Bustos P."/>
            <person name="Santamaria R.I."/>
            <person name="Miranda-Sanchez F."/>
            <person name="Perez-Carrascal O."/>
            <person name="Juarez S."/>
            <person name="Lozano L."/>
            <person name="Martinez-Flores I."/>
            <person name="Vinuesa P."/>
            <person name="Martinez-Romero E."/>
            <person name="Cevallos M.A."/>
            <person name="Romero D."/>
            <person name="Davila G."/>
            <person name="Gonzalez V."/>
        </authorList>
    </citation>
    <scope>NUCLEOTIDE SEQUENCE [LARGE SCALE GENOMIC DNA]</scope>
    <source>
        <strain evidence="1 2">NXT3</strain>
    </source>
</reference>
<dbReference type="AlphaFoldDB" id="A0A2L0H5Q8"/>
<sequence>MSSGLSVYDIGMESRDREEISHCDIEPRALLRREEFADCTKATDVLAEVTHFDKKRRQASDVYRS</sequence>
<evidence type="ECO:0000313" key="1">
    <source>
        <dbReference type="EMBL" id="AUX76767.1"/>
    </source>
</evidence>
<evidence type="ECO:0000313" key="2">
    <source>
        <dbReference type="Proteomes" id="UP000239340"/>
    </source>
</evidence>
<name>A0A2L0H5Q8_RHIFR</name>
<proteinExistence type="predicted"/>
<gene>
    <name evidence="1" type="ORF">NXT3_CH02202</name>
</gene>